<proteinExistence type="predicted"/>
<evidence type="ECO:0000313" key="2">
    <source>
        <dbReference type="Proteomes" id="UP000008956"/>
    </source>
</evidence>
<organism evidence="1 2">
    <name type="scientific">[Ruminococcus] torques L2-14</name>
    <dbReference type="NCBI Taxonomy" id="657313"/>
    <lineage>
        <taxon>Bacteria</taxon>
        <taxon>Bacillati</taxon>
        <taxon>Bacillota</taxon>
        <taxon>Clostridia</taxon>
        <taxon>Lachnospirales</taxon>
        <taxon>Lachnospiraceae</taxon>
        <taxon>Mediterraneibacter</taxon>
    </lineage>
</organism>
<protein>
    <submittedName>
        <fullName evidence="1">Uncharacterized protein</fullName>
    </submittedName>
</protein>
<dbReference type="PATRIC" id="fig|657313.3.peg.1331"/>
<accession>D4M4G9</accession>
<name>D4M4G9_9FIRM</name>
<reference evidence="1 2" key="2">
    <citation type="submission" date="2010-03" db="EMBL/GenBank/DDBJ databases">
        <authorList>
            <person name="Pajon A."/>
        </authorList>
    </citation>
    <scope>NUCLEOTIDE SEQUENCE [LARGE SCALE GENOMIC DNA]</scope>
    <source>
        <strain evidence="1 2">L2-14</strain>
    </source>
</reference>
<dbReference type="AlphaFoldDB" id="D4M4G9"/>
<evidence type="ECO:0000313" key="1">
    <source>
        <dbReference type="EMBL" id="CBL26131.1"/>
    </source>
</evidence>
<dbReference type="HOGENOM" id="CLU_2737610_0_0_9"/>
<dbReference type="EMBL" id="FP929055">
    <property type="protein sequence ID" value="CBL26131.1"/>
    <property type="molecule type" value="Genomic_DNA"/>
</dbReference>
<reference evidence="1 2" key="1">
    <citation type="submission" date="2010-03" db="EMBL/GenBank/DDBJ databases">
        <title>The genome sequence of Ruminococcus torques L2-14.</title>
        <authorList>
            <consortium name="metaHIT consortium -- http://www.metahit.eu/"/>
            <person name="Pajon A."/>
            <person name="Turner K."/>
            <person name="Parkhill J."/>
            <person name="Duncan S."/>
            <person name="Flint H."/>
        </authorList>
    </citation>
    <scope>NUCLEOTIDE SEQUENCE [LARGE SCALE GENOMIC DNA]</scope>
    <source>
        <strain evidence="1 2">L2-14</strain>
    </source>
</reference>
<dbReference type="KEGG" id="rto:RTO_15310"/>
<dbReference type="Proteomes" id="UP000008956">
    <property type="component" value="Chromosome"/>
</dbReference>
<gene>
    <name evidence="1" type="ORF">RTO_15310</name>
</gene>
<sequence length="71" mass="8611">MKLFLIENAYEYEQGCKNQRDDNTPVDGILYLDFFLHNITYSSFYNCNYISPFYQNTDRMTMKNKQFVVKK</sequence>